<evidence type="ECO:0000256" key="6">
    <source>
        <dbReference type="ARBA" id="ARBA00022737"/>
    </source>
</evidence>
<keyword evidence="7 8" id="KW-0802">TPR repeat</keyword>
<gene>
    <name evidence="11" type="ORF">A1507_07435</name>
</gene>
<protein>
    <recommendedName>
        <fullName evidence="3">protein O-GlcNAc transferase</fullName>
        <ecNumber evidence="3">2.4.1.255</ecNumber>
    </recommendedName>
</protein>
<dbReference type="Gene3D" id="3.40.50.150">
    <property type="entry name" value="Vaccinia Virus protein VP39"/>
    <property type="match status" value="2"/>
</dbReference>
<dbReference type="Gene3D" id="3.40.50.2000">
    <property type="entry name" value="Glycogen Phosphorylase B"/>
    <property type="match status" value="1"/>
</dbReference>
<dbReference type="EC" id="2.4.1.255" evidence="3"/>
<evidence type="ECO:0000256" key="4">
    <source>
        <dbReference type="ARBA" id="ARBA00022676"/>
    </source>
</evidence>
<dbReference type="NCBIfam" id="TIGR01444">
    <property type="entry name" value="fkbM_fam"/>
    <property type="match status" value="2"/>
</dbReference>
<dbReference type="Pfam" id="PF14559">
    <property type="entry name" value="TPR_19"/>
    <property type="match status" value="1"/>
</dbReference>
<comment type="similarity">
    <text evidence="2">Belongs to the glycosyltransferase 41 family. O-GlcNAc transferase subfamily.</text>
</comment>
<feature type="repeat" description="TPR" evidence="8">
    <location>
        <begin position="888"/>
        <end position="921"/>
    </location>
</feature>
<keyword evidence="4" id="KW-0328">Glycosyltransferase</keyword>
<dbReference type="InterPro" id="IPR029063">
    <property type="entry name" value="SAM-dependent_MTases_sf"/>
</dbReference>
<dbReference type="SUPFAM" id="SSF53335">
    <property type="entry name" value="S-adenosyl-L-methionine-dependent methyltransferases"/>
    <property type="match status" value="2"/>
</dbReference>
<dbReference type="Gene3D" id="1.25.40.10">
    <property type="entry name" value="Tetratricopeptide repeat domain"/>
    <property type="match status" value="1"/>
</dbReference>
<dbReference type="InterPro" id="IPR006342">
    <property type="entry name" value="FkbM_mtfrase"/>
</dbReference>
<feature type="domain" description="Methyltransferase FkbM" evidence="9">
    <location>
        <begin position="536"/>
        <end position="705"/>
    </location>
</feature>
<feature type="domain" description="O-GlcNAc transferase C-terminal" evidence="10">
    <location>
        <begin position="1233"/>
        <end position="1419"/>
    </location>
</feature>
<dbReference type="EMBL" id="LUUJ01000049">
    <property type="protein sequence ID" value="OAI19384.1"/>
    <property type="molecule type" value="Genomic_DNA"/>
</dbReference>
<keyword evidence="5" id="KW-0808">Transferase</keyword>
<feature type="repeat" description="TPR" evidence="8">
    <location>
        <begin position="922"/>
        <end position="955"/>
    </location>
</feature>
<comment type="caution">
    <text evidence="11">The sequence shown here is derived from an EMBL/GenBank/DDBJ whole genome shotgun (WGS) entry which is preliminary data.</text>
</comment>
<comment type="pathway">
    <text evidence="1">Protein modification; protein glycosylation.</text>
</comment>
<accession>A0A177NP95</accession>
<dbReference type="PANTHER" id="PTHR44998">
    <property type="match status" value="1"/>
</dbReference>
<proteinExistence type="inferred from homology"/>
<organism evidence="11 12">
    <name type="scientific">Methylomonas koyamae</name>
    <dbReference type="NCBI Taxonomy" id="702114"/>
    <lineage>
        <taxon>Bacteria</taxon>
        <taxon>Pseudomonadati</taxon>
        <taxon>Pseudomonadota</taxon>
        <taxon>Gammaproteobacteria</taxon>
        <taxon>Methylococcales</taxon>
        <taxon>Methylococcaceae</taxon>
        <taxon>Methylomonas</taxon>
    </lineage>
</organism>
<evidence type="ECO:0000256" key="2">
    <source>
        <dbReference type="ARBA" id="ARBA00005386"/>
    </source>
</evidence>
<dbReference type="PROSITE" id="PS50005">
    <property type="entry name" value="TPR"/>
    <property type="match status" value="3"/>
</dbReference>
<dbReference type="Pfam" id="PF05050">
    <property type="entry name" value="Methyltransf_21"/>
    <property type="match status" value="2"/>
</dbReference>
<dbReference type="SMART" id="SM00028">
    <property type="entry name" value="TPR"/>
    <property type="match status" value="5"/>
</dbReference>
<dbReference type="Pfam" id="PF07719">
    <property type="entry name" value="TPR_2"/>
    <property type="match status" value="1"/>
</dbReference>
<evidence type="ECO:0000313" key="11">
    <source>
        <dbReference type="EMBL" id="OAI19384.1"/>
    </source>
</evidence>
<dbReference type="InterPro" id="IPR011990">
    <property type="entry name" value="TPR-like_helical_dom_sf"/>
</dbReference>
<dbReference type="InterPro" id="IPR019734">
    <property type="entry name" value="TPR_rpt"/>
</dbReference>
<evidence type="ECO:0000313" key="12">
    <source>
        <dbReference type="Proteomes" id="UP000077857"/>
    </source>
</evidence>
<evidence type="ECO:0000259" key="9">
    <source>
        <dbReference type="Pfam" id="PF05050"/>
    </source>
</evidence>
<evidence type="ECO:0000256" key="3">
    <source>
        <dbReference type="ARBA" id="ARBA00011970"/>
    </source>
</evidence>
<evidence type="ECO:0000256" key="8">
    <source>
        <dbReference type="PROSITE-ProRule" id="PRU00339"/>
    </source>
</evidence>
<dbReference type="SUPFAM" id="SSF48452">
    <property type="entry name" value="TPR-like"/>
    <property type="match status" value="1"/>
</dbReference>
<dbReference type="Pfam" id="PF13844">
    <property type="entry name" value="Glyco_transf_41"/>
    <property type="match status" value="2"/>
</dbReference>
<name>A0A177NP95_9GAMM</name>
<keyword evidence="6" id="KW-0677">Repeat</keyword>
<reference evidence="11 12" key="1">
    <citation type="submission" date="2016-03" db="EMBL/GenBank/DDBJ databases">
        <authorList>
            <person name="Ploux O."/>
        </authorList>
    </citation>
    <scope>NUCLEOTIDE SEQUENCE [LARGE SCALE GENOMIC DNA]</scope>
    <source>
        <strain evidence="11 12">R-45378</strain>
    </source>
</reference>
<evidence type="ECO:0000256" key="1">
    <source>
        <dbReference type="ARBA" id="ARBA00004922"/>
    </source>
</evidence>
<dbReference type="InterPro" id="IPR013105">
    <property type="entry name" value="TPR_2"/>
</dbReference>
<evidence type="ECO:0000259" key="10">
    <source>
        <dbReference type="Pfam" id="PF13844"/>
    </source>
</evidence>
<sequence length="1434" mass="160943">MHAQRQPRAAGTEFLLPTIPETRNHNAKQGRYMEKTPFWPIDIENGVSVCAASDINLMTPYVLLEQEDWFEDEMDFIRSYIEPGMNSLDIGANHGVYALSIAKLLDSGRVWAFEPTSAPGTMLQRSIELNAFSGKVNLLRFGLSDTTRQAEISVSANSELNSLSGSGQNKETIQLRTLDDSLAEYAPGVTVDFVKMDAEGEEINVLKGGQRFFSEQSPLLMFELMHGSQINHGLIDAVRQFGFGIYRLIVEPNVLVEFDADQHSETLNLFACKPDRAEILRQRGLLLDAIPQPTVTVDNFDAGAFFAGCDYSRYCLPLDSGELAPDFRQLLMLCAAYEWGNRTAGEKLNLLQQARILAEPHNTLNIAAESEKTPWLVMLVYVYYKLGMRAAALSTAATLLLNINVLTDFHHPFLPPLSRDLKRPVVGSVGEWLKCLLIEFYETKRSFSSYFLADPLSVLDLIQNSPNLSVGIARRYALASLRRQKPIPEQLKQLIVQNNRNNISIWRGLLNLPQAFNLLDALLRTEAQPLRVNIVDIGASSHGQLTEPYAPLMQADLATVVGFEPDPEAHAKLCEIYAGNESYRYLPYFVGKGGPATYYETNWFMTGSLYKPNKPLLDAFFQLGDVVQLVAEHPVETVSLDQLSDLGNVDMVKIDVQGGELDVFKGGAKALADTLVIWTEVEFVELYEGQPLFAEVEQFLRSQGFMFHCFTGIVPRSFKPLVLKDNPYAGIKQAIWSDAVFVRDFQRLDRLSNLQLRKLAAILDSVVQSPDFCLLVLKELDRREGSQLAELYTNNLPSHFALTTPTATLLSANDATVVQQKTMKALELQNSNDAPGAKQLFLEVLQLQPQNFPALYSLAVLASQADEQQEALDWIGKAIASDTGRSYAPAYFVQAVVLQSLGRFDESLAAYQQAIALDPAYESAMINRSNLYYEIKQHVKAIESFNEALKVNPKSDKALAGLGIILTEMNRYEDAIPLFEQLLAANPEFDYGRGLLFHAEQHCCDWRRFEESRDIIETGVRAGRKVCKTLPFMSLSNSPEDLRQCVKIFAEHLFPPKNKALWNGERYRHDKIRLAYVSPDFREHPVGHLMAGIIEHHDQSKFETIAISLGLDDKGALRQRFENAFGRFIDVRGKKSWEIAELIRSLEVDVLIDLAGYTADSRTDIFSYRPAPFHVNFLGYPGSLGLDYMDYILADRVVIPEGHQQYYSEKVAYLPNAYLPTDSNLKIADRTPTRAEMGLPETGVIFCSFNHDYKINPPMFDIWMRLLGQVPGSVLWLMKLNEPAQRNLRREAEQRGIDPNRLVFATRVPAVEDHLARYRLADMFLDTTPYNAHTTASDALRVGLPVVTYLGNTFSGRVAASLLHAIGLPELIAHSLQEYETLALKLATDSAYLAGIKAKLLENQKSYPLFDTELFCRNLEQTLCEIVANPRGPL</sequence>
<evidence type="ECO:0000256" key="7">
    <source>
        <dbReference type="ARBA" id="ARBA00022803"/>
    </source>
</evidence>
<feature type="repeat" description="TPR" evidence="8">
    <location>
        <begin position="956"/>
        <end position="989"/>
    </location>
</feature>
<dbReference type="PANTHER" id="PTHR44998:SF1">
    <property type="entry name" value="UDP-N-ACETYLGLUCOSAMINE--PEPTIDE N-ACETYLGLUCOSAMINYLTRANSFERASE 110 KDA SUBUNIT"/>
    <property type="match status" value="1"/>
</dbReference>
<dbReference type="Proteomes" id="UP000077857">
    <property type="component" value="Unassembled WGS sequence"/>
</dbReference>
<feature type="domain" description="O-GlcNAc transferase C-terminal" evidence="10">
    <location>
        <begin position="1068"/>
        <end position="1222"/>
    </location>
</feature>
<dbReference type="InterPro" id="IPR029489">
    <property type="entry name" value="OGT/SEC/SPY_C"/>
</dbReference>
<dbReference type="GO" id="GO:0097363">
    <property type="term" value="F:protein O-acetylglucosaminyltransferase activity"/>
    <property type="evidence" value="ECO:0007669"/>
    <property type="project" value="UniProtKB-EC"/>
</dbReference>
<evidence type="ECO:0000256" key="5">
    <source>
        <dbReference type="ARBA" id="ARBA00022679"/>
    </source>
</evidence>
<dbReference type="Gene3D" id="3.40.50.11380">
    <property type="match status" value="1"/>
</dbReference>
<feature type="domain" description="Methyltransferase FkbM" evidence="9">
    <location>
        <begin position="89"/>
        <end position="229"/>
    </location>
</feature>